<keyword evidence="2" id="KW-0812">Transmembrane</keyword>
<sequence>MSANEQQQPEQQPLPAQPASQGMDPVQTLLLVLVIVIVLAGTGYVCVVHPSLTAPIGAVATVGAALAATFALIRRR</sequence>
<feature type="transmembrane region" description="Helical" evidence="2">
    <location>
        <begin position="56"/>
        <end position="73"/>
    </location>
</feature>
<evidence type="ECO:0008006" key="5">
    <source>
        <dbReference type="Google" id="ProtNLM"/>
    </source>
</evidence>
<accession>A0ABU8UBT0</accession>
<gene>
    <name evidence="3" type="ORF">WKI68_37300</name>
</gene>
<reference evidence="3 4" key="1">
    <citation type="submission" date="2024-03" db="EMBL/GenBank/DDBJ databases">
        <title>Novel Streptomyces species of biotechnological and ecological value are a feature of Machair soil.</title>
        <authorList>
            <person name="Prole J.R."/>
            <person name="Goodfellow M."/>
            <person name="Allenby N."/>
            <person name="Ward A.C."/>
        </authorList>
    </citation>
    <scope>NUCLEOTIDE SEQUENCE [LARGE SCALE GENOMIC DNA]</scope>
    <source>
        <strain evidence="3 4">MS1.HAVA.3</strain>
    </source>
</reference>
<evidence type="ECO:0000256" key="2">
    <source>
        <dbReference type="SAM" id="Phobius"/>
    </source>
</evidence>
<feature type="transmembrane region" description="Helical" evidence="2">
    <location>
        <begin position="29"/>
        <end position="50"/>
    </location>
</feature>
<proteinExistence type="predicted"/>
<comment type="caution">
    <text evidence="3">The sequence shown here is derived from an EMBL/GenBank/DDBJ whole genome shotgun (WGS) entry which is preliminary data.</text>
</comment>
<evidence type="ECO:0000313" key="4">
    <source>
        <dbReference type="Proteomes" id="UP001382904"/>
    </source>
</evidence>
<organism evidence="3 4">
    <name type="scientific">Streptomyces caledonius</name>
    <dbReference type="NCBI Taxonomy" id="3134107"/>
    <lineage>
        <taxon>Bacteria</taxon>
        <taxon>Bacillati</taxon>
        <taxon>Actinomycetota</taxon>
        <taxon>Actinomycetes</taxon>
        <taxon>Kitasatosporales</taxon>
        <taxon>Streptomycetaceae</taxon>
        <taxon>Streptomyces</taxon>
    </lineage>
</organism>
<keyword evidence="4" id="KW-1185">Reference proteome</keyword>
<keyword evidence="2" id="KW-0472">Membrane</keyword>
<dbReference type="EMBL" id="JBBKAM010000002">
    <property type="protein sequence ID" value="MEJ8645345.1"/>
    <property type="molecule type" value="Genomic_DNA"/>
</dbReference>
<dbReference type="Proteomes" id="UP001382904">
    <property type="component" value="Unassembled WGS sequence"/>
</dbReference>
<evidence type="ECO:0000256" key="1">
    <source>
        <dbReference type="SAM" id="MobiDB-lite"/>
    </source>
</evidence>
<protein>
    <recommendedName>
        <fullName evidence="5">SpdD protein</fullName>
    </recommendedName>
</protein>
<evidence type="ECO:0000313" key="3">
    <source>
        <dbReference type="EMBL" id="MEJ8645345.1"/>
    </source>
</evidence>
<feature type="region of interest" description="Disordered" evidence="1">
    <location>
        <begin position="1"/>
        <end position="21"/>
    </location>
</feature>
<name>A0ABU8UBT0_9ACTN</name>
<keyword evidence="2" id="KW-1133">Transmembrane helix</keyword>